<dbReference type="PROSITE" id="PS50858">
    <property type="entry name" value="BSD"/>
    <property type="match status" value="1"/>
</dbReference>
<dbReference type="PANTHER" id="PTHR11528">
    <property type="entry name" value="HEAT SHOCK PROTEIN 90 FAMILY MEMBER"/>
    <property type="match status" value="1"/>
</dbReference>
<dbReference type="Gene3D" id="3.40.50.11260">
    <property type="match status" value="1"/>
</dbReference>
<dbReference type="Pfam" id="PF00183">
    <property type="entry name" value="HSP90"/>
    <property type="match status" value="1"/>
</dbReference>
<proteinExistence type="inferred from homology"/>
<dbReference type="GO" id="GO:0051082">
    <property type="term" value="F:unfolded protein binding"/>
    <property type="evidence" value="ECO:0000318"/>
    <property type="project" value="GO_Central"/>
</dbReference>
<comment type="similarity">
    <text evidence="1">Belongs to the heat shock protein 90 family.</text>
</comment>
<gene>
    <name evidence="5" type="ORF">T459_04821</name>
</gene>
<dbReference type="Gramene" id="PHT89708">
    <property type="protein sequence ID" value="PHT89708"/>
    <property type="gene ID" value="T459_04821"/>
</dbReference>
<reference evidence="5 6" key="2">
    <citation type="journal article" date="2017" name="Genome Biol.">
        <title>New reference genome sequences of hot pepper reveal the massive evolution of plant disease-resistance genes by retroduplication.</title>
        <authorList>
            <person name="Kim S."/>
            <person name="Park J."/>
            <person name="Yeom S.I."/>
            <person name="Kim Y.M."/>
            <person name="Seo E."/>
            <person name="Kim K.T."/>
            <person name="Kim M.S."/>
            <person name="Lee J.M."/>
            <person name="Cheong K."/>
            <person name="Shin H.S."/>
            <person name="Kim S.B."/>
            <person name="Han K."/>
            <person name="Lee J."/>
            <person name="Park M."/>
            <person name="Lee H.A."/>
            <person name="Lee H.Y."/>
            <person name="Lee Y."/>
            <person name="Oh S."/>
            <person name="Lee J.H."/>
            <person name="Choi E."/>
            <person name="Choi E."/>
            <person name="Lee S.E."/>
            <person name="Jeon J."/>
            <person name="Kim H."/>
            <person name="Choi G."/>
            <person name="Song H."/>
            <person name="Lee J."/>
            <person name="Lee S.C."/>
            <person name="Kwon J.K."/>
            <person name="Lee H.Y."/>
            <person name="Koo N."/>
            <person name="Hong Y."/>
            <person name="Kim R.W."/>
            <person name="Kang W.H."/>
            <person name="Huh J.H."/>
            <person name="Kang B.C."/>
            <person name="Yang T.J."/>
            <person name="Lee Y.H."/>
            <person name="Bennetzen J.L."/>
            <person name="Choi D."/>
        </authorList>
    </citation>
    <scope>NUCLEOTIDE SEQUENCE [LARGE SCALE GENOMIC DNA]</scope>
    <source>
        <strain evidence="6">cv. CM334</strain>
    </source>
</reference>
<evidence type="ECO:0000259" key="4">
    <source>
        <dbReference type="PROSITE" id="PS50858"/>
    </source>
</evidence>
<feature type="compositionally biased region" description="Basic and acidic residues" evidence="3">
    <location>
        <begin position="355"/>
        <end position="364"/>
    </location>
</feature>
<dbReference type="GO" id="GO:0048471">
    <property type="term" value="C:perinuclear region of cytoplasm"/>
    <property type="evidence" value="ECO:0000318"/>
    <property type="project" value="GO_Central"/>
</dbReference>
<dbReference type="GO" id="GO:0034605">
    <property type="term" value="P:cellular response to heat"/>
    <property type="evidence" value="ECO:0000318"/>
    <property type="project" value="GO_Central"/>
</dbReference>
<dbReference type="GO" id="GO:0050821">
    <property type="term" value="P:protein stabilization"/>
    <property type="evidence" value="ECO:0000318"/>
    <property type="project" value="GO_Central"/>
</dbReference>
<keyword evidence="6" id="KW-1185">Reference proteome</keyword>
<sequence length="377" mass="43614">MLNLLKPINLVHAYASVAKLSGEFYVFGGGTESLWYDTVKSYNPTNDEWTMCPCLKEKWGSLAGATLKDKIFAISGGNGIECFSKVIHQIFAEKLALCQVYLNFVPGKMSGKEFWTKYSRAEYLHSTKNFVATFAKASEDEELIVFLKQDAMLASKAREKMNNTKLYVWRVFIMYNCEELMPEYLEFVKGVVDSDYLSLNISREMLQQNNILKVIRKNLVKKCIEMFNKIDENKEDYNKFYEAFSKNLKLGIHEDNQNKAKLFDLLRYHSTKTSDEMTSLKDYVTRMKEGQKDISDLKLFVNNLELPANISRMSVEVLKSSSMISFRGVNGGKRSFFNSFDQEDNEADELGEYFHQEEKKRRLTDNQIQSLKPDRNG</sequence>
<evidence type="ECO:0000256" key="2">
    <source>
        <dbReference type="ARBA" id="ARBA00023186"/>
    </source>
</evidence>
<comment type="caution">
    <text evidence="5">The sequence shown here is derived from an EMBL/GenBank/DDBJ whole genome shotgun (WGS) entry which is preliminary data.</text>
</comment>
<dbReference type="GO" id="GO:0006457">
    <property type="term" value="P:protein folding"/>
    <property type="evidence" value="ECO:0000318"/>
    <property type="project" value="GO_Central"/>
</dbReference>
<name>A0A2G3A664_CAPAN</name>
<dbReference type="GO" id="GO:0140662">
    <property type="term" value="F:ATP-dependent protein folding chaperone"/>
    <property type="evidence" value="ECO:0007669"/>
    <property type="project" value="InterPro"/>
</dbReference>
<dbReference type="InterPro" id="IPR020568">
    <property type="entry name" value="Ribosomal_Su5_D2-typ_SF"/>
</dbReference>
<dbReference type="InterPro" id="IPR005607">
    <property type="entry name" value="BSD_dom"/>
</dbReference>
<dbReference type="GO" id="GO:0005886">
    <property type="term" value="C:plasma membrane"/>
    <property type="evidence" value="ECO:0000318"/>
    <property type="project" value="GO_Central"/>
</dbReference>
<keyword evidence="2" id="KW-0143">Chaperone</keyword>
<dbReference type="AlphaFoldDB" id="A0A2G3A664"/>
<feature type="region of interest" description="Disordered" evidence="3">
    <location>
        <begin position="355"/>
        <end position="377"/>
    </location>
</feature>
<evidence type="ECO:0000256" key="1">
    <source>
        <dbReference type="ARBA" id="ARBA00008239"/>
    </source>
</evidence>
<dbReference type="GO" id="GO:0005524">
    <property type="term" value="F:ATP binding"/>
    <property type="evidence" value="ECO:0000318"/>
    <property type="project" value="GO_Central"/>
</dbReference>
<dbReference type="Gene3D" id="3.30.230.80">
    <property type="match status" value="1"/>
</dbReference>
<evidence type="ECO:0000313" key="5">
    <source>
        <dbReference type="EMBL" id="PHT89708.1"/>
    </source>
</evidence>
<dbReference type="InterPro" id="IPR001404">
    <property type="entry name" value="Hsp90_fam"/>
</dbReference>
<dbReference type="GO" id="GO:0005829">
    <property type="term" value="C:cytosol"/>
    <property type="evidence" value="ECO:0000318"/>
    <property type="project" value="GO_Central"/>
</dbReference>
<reference evidence="5 6" key="1">
    <citation type="journal article" date="2014" name="Nat. Genet.">
        <title>Genome sequence of the hot pepper provides insights into the evolution of pungency in Capsicum species.</title>
        <authorList>
            <person name="Kim S."/>
            <person name="Park M."/>
            <person name="Yeom S.I."/>
            <person name="Kim Y.M."/>
            <person name="Lee J.M."/>
            <person name="Lee H.A."/>
            <person name="Seo E."/>
            <person name="Choi J."/>
            <person name="Cheong K."/>
            <person name="Kim K.T."/>
            <person name="Jung K."/>
            <person name="Lee G.W."/>
            <person name="Oh S.K."/>
            <person name="Bae C."/>
            <person name="Kim S.B."/>
            <person name="Lee H.Y."/>
            <person name="Kim S.Y."/>
            <person name="Kim M.S."/>
            <person name="Kang B.C."/>
            <person name="Jo Y.D."/>
            <person name="Yang H.B."/>
            <person name="Jeong H.J."/>
            <person name="Kang W.H."/>
            <person name="Kwon J.K."/>
            <person name="Shin C."/>
            <person name="Lim J.Y."/>
            <person name="Park J.H."/>
            <person name="Huh J.H."/>
            <person name="Kim J.S."/>
            <person name="Kim B.D."/>
            <person name="Cohen O."/>
            <person name="Paran I."/>
            <person name="Suh M.C."/>
            <person name="Lee S.B."/>
            <person name="Kim Y.K."/>
            <person name="Shin Y."/>
            <person name="Noh S.J."/>
            <person name="Park J."/>
            <person name="Seo Y.S."/>
            <person name="Kwon S.Y."/>
            <person name="Kim H.A."/>
            <person name="Park J.M."/>
            <person name="Kim H.J."/>
            <person name="Choi S.B."/>
            <person name="Bosland P.W."/>
            <person name="Reeves G."/>
            <person name="Jo S.H."/>
            <person name="Lee B.W."/>
            <person name="Cho H.T."/>
            <person name="Choi H.S."/>
            <person name="Lee M.S."/>
            <person name="Yu Y."/>
            <person name="Do Choi Y."/>
            <person name="Park B.S."/>
            <person name="van Deynze A."/>
            <person name="Ashrafi H."/>
            <person name="Hill T."/>
            <person name="Kim W.T."/>
            <person name="Pai H.S."/>
            <person name="Ahn H.K."/>
            <person name="Yeam I."/>
            <person name="Giovannoni J.J."/>
            <person name="Rose J.K."/>
            <person name="Sorensen I."/>
            <person name="Lee S.J."/>
            <person name="Kim R.W."/>
            <person name="Choi I.Y."/>
            <person name="Choi B.S."/>
            <person name="Lim J.S."/>
            <person name="Lee Y.H."/>
            <person name="Choi D."/>
        </authorList>
    </citation>
    <scope>NUCLEOTIDE SEQUENCE [LARGE SCALE GENOMIC DNA]</scope>
    <source>
        <strain evidence="6">cv. CM334</strain>
    </source>
</reference>
<feature type="domain" description="BSD" evidence="4">
    <location>
        <begin position="87"/>
        <end position="126"/>
    </location>
</feature>
<dbReference type="Gene3D" id="2.120.10.80">
    <property type="entry name" value="Kelch-type beta propeller"/>
    <property type="match status" value="1"/>
</dbReference>
<dbReference type="STRING" id="4072.A0A2G3A664"/>
<dbReference type="InterPro" id="IPR006652">
    <property type="entry name" value="Kelch_1"/>
</dbReference>
<dbReference type="SUPFAM" id="SSF117281">
    <property type="entry name" value="Kelch motif"/>
    <property type="match status" value="1"/>
</dbReference>
<accession>A0A2G3A664</accession>
<organism evidence="5 6">
    <name type="scientific">Capsicum annuum</name>
    <name type="common">Capsicum pepper</name>
    <dbReference type="NCBI Taxonomy" id="4072"/>
    <lineage>
        <taxon>Eukaryota</taxon>
        <taxon>Viridiplantae</taxon>
        <taxon>Streptophyta</taxon>
        <taxon>Embryophyta</taxon>
        <taxon>Tracheophyta</taxon>
        <taxon>Spermatophyta</taxon>
        <taxon>Magnoliopsida</taxon>
        <taxon>eudicotyledons</taxon>
        <taxon>Gunneridae</taxon>
        <taxon>Pentapetalae</taxon>
        <taxon>asterids</taxon>
        <taxon>lamiids</taxon>
        <taxon>Solanales</taxon>
        <taxon>Solanaceae</taxon>
        <taxon>Solanoideae</taxon>
        <taxon>Capsiceae</taxon>
        <taxon>Capsicum</taxon>
    </lineage>
</organism>
<dbReference type="EMBL" id="AYRZ02000002">
    <property type="protein sequence ID" value="PHT89708.1"/>
    <property type="molecule type" value="Genomic_DNA"/>
</dbReference>
<evidence type="ECO:0000313" key="6">
    <source>
        <dbReference type="Proteomes" id="UP000222542"/>
    </source>
</evidence>
<dbReference type="Proteomes" id="UP000222542">
    <property type="component" value="Unassembled WGS sequence"/>
</dbReference>
<dbReference type="Pfam" id="PF01344">
    <property type="entry name" value="Kelch_1"/>
    <property type="match status" value="1"/>
</dbReference>
<evidence type="ECO:0000256" key="3">
    <source>
        <dbReference type="SAM" id="MobiDB-lite"/>
    </source>
</evidence>
<protein>
    <recommendedName>
        <fullName evidence="4">BSD domain-containing protein</fullName>
    </recommendedName>
</protein>
<dbReference type="InterPro" id="IPR015915">
    <property type="entry name" value="Kelch-typ_b-propeller"/>
</dbReference>
<dbReference type="GO" id="GO:0016887">
    <property type="term" value="F:ATP hydrolysis activity"/>
    <property type="evidence" value="ECO:0000318"/>
    <property type="project" value="GO_Central"/>
</dbReference>
<dbReference type="SUPFAM" id="SSF54211">
    <property type="entry name" value="Ribosomal protein S5 domain 2-like"/>
    <property type="match status" value="1"/>
</dbReference>
<dbReference type="GO" id="GO:0032991">
    <property type="term" value="C:protein-containing complex"/>
    <property type="evidence" value="ECO:0000318"/>
    <property type="project" value="GO_Central"/>
</dbReference>